<proteinExistence type="predicted"/>
<evidence type="ECO:0000313" key="3">
    <source>
        <dbReference type="Proteomes" id="UP001178507"/>
    </source>
</evidence>
<feature type="region of interest" description="Disordered" evidence="1">
    <location>
        <begin position="793"/>
        <end position="814"/>
    </location>
</feature>
<organism evidence="2 3">
    <name type="scientific">Effrenium voratum</name>
    <dbReference type="NCBI Taxonomy" id="2562239"/>
    <lineage>
        <taxon>Eukaryota</taxon>
        <taxon>Sar</taxon>
        <taxon>Alveolata</taxon>
        <taxon>Dinophyceae</taxon>
        <taxon>Suessiales</taxon>
        <taxon>Symbiodiniaceae</taxon>
        <taxon>Effrenium</taxon>
    </lineage>
</organism>
<gene>
    <name evidence="2" type="ORF">EVOR1521_LOCUS15281</name>
</gene>
<dbReference type="EMBL" id="CAUJNA010001924">
    <property type="protein sequence ID" value="CAJ1389720.1"/>
    <property type="molecule type" value="Genomic_DNA"/>
</dbReference>
<accession>A0AA36N3Y6</accession>
<dbReference type="AlphaFoldDB" id="A0AA36N3Y6"/>
<dbReference type="Proteomes" id="UP001178507">
    <property type="component" value="Unassembled WGS sequence"/>
</dbReference>
<evidence type="ECO:0000256" key="1">
    <source>
        <dbReference type="SAM" id="MobiDB-lite"/>
    </source>
</evidence>
<reference evidence="2" key="1">
    <citation type="submission" date="2023-08" db="EMBL/GenBank/DDBJ databases">
        <authorList>
            <person name="Chen Y."/>
            <person name="Shah S."/>
            <person name="Dougan E. K."/>
            <person name="Thang M."/>
            <person name="Chan C."/>
        </authorList>
    </citation>
    <scope>NUCLEOTIDE SEQUENCE</scope>
</reference>
<comment type="caution">
    <text evidence="2">The sequence shown here is derived from an EMBL/GenBank/DDBJ whole genome shotgun (WGS) entry which is preliminary data.</text>
</comment>
<evidence type="ECO:0000313" key="2">
    <source>
        <dbReference type="EMBL" id="CAJ1389720.1"/>
    </source>
</evidence>
<sequence>MPCVRDWLTCLESMLVGGIDLAREPLSVNAQRETKLTNYSVDVIKGYTKASVIAFVLMMCSEVDTDVEEQWATLIPFQAFLDKAWLLPMHLMLNQSDTERAYMNLSLSFRGAERQAPSVLTLALQFSHVMDVKAKDGSHPPDFNTEKRLRSIISEFNHSDGMLSKWMVDEDRVKAIHNLLVGTTADARKLISGHLHYNKWSQSCFTSDLLRSTRWLLAASPAAQANTYIKTLLTVDADCQEHFLRNHIAWFNRQARRVKQSARPKLRPTVQEFERLMDYTCVMLGTAKVAAEFHAQNEAAGQKAQQGILDAFMSRDYFAEVLSCVDVGLANWNVKHLSLWVELVDTELVPDEKLSVVDMEAMEEATASAQYQEIRTKISLDEVAWVRYKGKLQQKNAREHIVSVQHAKAQNSIGKTIVERYMEKWCSIQLVPDMTSVPSMDTWLRAAAGELKVKQDDLIVVVFTDFSKLGTLNTATLNKHAQLIAKVIDRNQHRSAALIFPPLLVGAASGGSLRKDCRSVEDKMLQRRLELRDLAVSLDSSNLHRNCDRPSTFRAWLGVADCALPAKGTGYRCNRHEEAPQPTQINPLTTSDLWRLQALSPGPAPAALPESEFQVPSVRAHLQCHETRKNLTDFQETSQWLAGTDLMTKLLQSLLGNKMKQTVVIHTTTYCGSLERSCLKLGIPILSLTDNQASHSYCVMTVSETLLQDWKNGVNQIGKCTPKFKSEAADDAPVIAEIPTLHVCKVQDNLLAIPQEVRSTYLSDPVRSPEWRQLLQAFDRRWADATLARGKPASLPKVAEPDNVQPEESSEGTVSGVDFDWSAVFAGEPESREALESKYGTPAHTFMIDNTLMASIVEGPKLFLVATGDATVHADAPLLCFGAGTWLLDAKATAYTQDTLRDCVCVSTKEKSLLF</sequence>
<protein>
    <submittedName>
        <fullName evidence="2">Uncharacterized protein</fullName>
    </submittedName>
</protein>
<name>A0AA36N3Y6_9DINO</name>
<keyword evidence="3" id="KW-1185">Reference proteome</keyword>